<keyword evidence="3" id="KW-1133">Transmembrane helix</keyword>
<keyword evidence="6" id="KW-0645">Protease</keyword>
<dbReference type="SUPFAM" id="SSF55486">
    <property type="entry name" value="Metalloproteases ('zincins'), catalytic domain"/>
    <property type="match status" value="1"/>
</dbReference>
<keyword evidence="6" id="KW-0378">Hydrolase</keyword>
<reference evidence="6 7" key="1">
    <citation type="submission" date="2018-03" db="EMBL/GenBank/DDBJ databases">
        <title>Genome sequencing of Ottowia sp.</title>
        <authorList>
            <person name="Kim S.-J."/>
            <person name="Heo J."/>
            <person name="Kwon S.-W."/>
        </authorList>
    </citation>
    <scope>NUCLEOTIDE SEQUENCE [LARGE SCALE GENOMIC DNA]</scope>
    <source>
        <strain evidence="6 7">KADR8-3</strain>
    </source>
</reference>
<dbReference type="KEGG" id="otk:C6570_17220"/>
<evidence type="ECO:0000256" key="1">
    <source>
        <dbReference type="ARBA" id="ARBA00004167"/>
    </source>
</evidence>
<keyword evidence="2" id="KW-0812">Transmembrane</keyword>
<feature type="region of interest" description="Disordered" evidence="5">
    <location>
        <begin position="1"/>
        <end position="24"/>
    </location>
</feature>
<dbReference type="PANTHER" id="PTHR30168">
    <property type="entry name" value="PUTATIVE MEMBRANE PROTEIN YPFJ"/>
    <property type="match status" value="1"/>
</dbReference>
<dbReference type="PANTHER" id="PTHR30168:SF0">
    <property type="entry name" value="INNER MEMBRANE PROTEIN"/>
    <property type="match status" value="1"/>
</dbReference>
<evidence type="ECO:0000256" key="2">
    <source>
        <dbReference type="ARBA" id="ARBA00022692"/>
    </source>
</evidence>
<dbReference type="EMBL" id="CP027666">
    <property type="protein sequence ID" value="AVO36245.1"/>
    <property type="molecule type" value="Genomic_DNA"/>
</dbReference>
<evidence type="ECO:0000256" key="4">
    <source>
        <dbReference type="ARBA" id="ARBA00023136"/>
    </source>
</evidence>
<sequence length="294" mass="31399">MRWEGNDQSSNVEDRRGDDGGGGGGGFGFGGRSIGIGTIVIALVGGWIFGINPLTILGMLSGGGGAPVVQQQGPAKAPPSNDKEAAFVSTVLRSTEDAWGQVFRENGAQYKPPRLVLYRGVTPTACGTGQAAMGPFYCPGDQKVYLDMDFFDTLSRQLGAPGEFARAYVVAHEVGHHVQNLMGLTDKVDAMRGRVSQTQQNALSVRLELQADCFAGIWANKSQQAKNWLDQGDIESAMNAAAKIGDDALQKRSQGYVVPDSFTHGSSAQRQRWFNQGYKTGSVQACDTFNAQSL</sequence>
<evidence type="ECO:0000313" key="7">
    <source>
        <dbReference type="Proteomes" id="UP000239709"/>
    </source>
</evidence>
<comment type="subcellular location">
    <subcellularLocation>
        <location evidence="1">Membrane</location>
        <topology evidence="1">Single-pass membrane protein</topology>
    </subcellularLocation>
</comment>
<evidence type="ECO:0000313" key="6">
    <source>
        <dbReference type="EMBL" id="AVO36245.1"/>
    </source>
</evidence>
<keyword evidence="4" id="KW-0472">Membrane</keyword>
<dbReference type="Pfam" id="PF04228">
    <property type="entry name" value="Zn_peptidase"/>
    <property type="match status" value="1"/>
</dbReference>
<gene>
    <name evidence="6" type="ORF">C6570_17220</name>
</gene>
<dbReference type="RefSeq" id="WP_106704787.1">
    <property type="nucleotide sequence ID" value="NZ_CP027666.1"/>
</dbReference>
<feature type="compositionally biased region" description="Polar residues" evidence="5">
    <location>
        <begin position="1"/>
        <end position="11"/>
    </location>
</feature>
<keyword evidence="7" id="KW-1185">Reference proteome</keyword>
<organism evidence="6 7">
    <name type="scientific">Ottowia oryzae</name>
    <dbReference type="NCBI Taxonomy" id="2109914"/>
    <lineage>
        <taxon>Bacteria</taxon>
        <taxon>Pseudomonadati</taxon>
        <taxon>Pseudomonadota</taxon>
        <taxon>Betaproteobacteria</taxon>
        <taxon>Burkholderiales</taxon>
        <taxon>Comamonadaceae</taxon>
        <taxon>Ottowia</taxon>
    </lineage>
</organism>
<dbReference type="AlphaFoldDB" id="A0A2S0MK32"/>
<dbReference type="OrthoDB" id="9774900at2"/>
<evidence type="ECO:0000256" key="5">
    <source>
        <dbReference type="SAM" id="MobiDB-lite"/>
    </source>
</evidence>
<dbReference type="GO" id="GO:0008237">
    <property type="term" value="F:metallopeptidase activity"/>
    <property type="evidence" value="ECO:0007669"/>
    <property type="project" value="UniProtKB-KW"/>
</dbReference>
<dbReference type="Proteomes" id="UP000239709">
    <property type="component" value="Chromosome"/>
</dbReference>
<evidence type="ECO:0000256" key="3">
    <source>
        <dbReference type="ARBA" id="ARBA00022989"/>
    </source>
</evidence>
<protein>
    <submittedName>
        <fullName evidence="6">Metalloprotease</fullName>
    </submittedName>
</protein>
<name>A0A2S0MK32_9BURK</name>
<accession>A0A2S0MK32</accession>
<proteinExistence type="predicted"/>
<keyword evidence="6" id="KW-0482">Metalloprotease</keyword>
<dbReference type="InterPro" id="IPR007343">
    <property type="entry name" value="Uncharacterised_pept_Zn_put"/>
</dbReference>
<dbReference type="GO" id="GO:0006508">
    <property type="term" value="P:proteolysis"/>
    <property type="evidence" value="ECO:0007669"/>
    <property type="project" value="UniProtKB-KW"/>
</dbReference>
<dbReference type="GO" id="GO:0016020">
    <property type="term" value="C:membrane"/>
    <property type="evidence" value="ECO:0007669"/>
    <property type="project" value="UniProtKB-SubCell"/>
</dbReference>